<accession>W7TJ91</accession>
<keyword evidence="1" id="KW-0346">Stress response</keyword>
<keyword evidence="2" id="KW-1185">Reference proteome</keyword>
<proteinExistence type="predicted"/>
<name>W7TJ91_9STRA</name>
<dbReference type="EMBL" id="AZIL01001580">
    <property type="protein sequence ID" value="EWM23548.1"/>
    <property type="molecule type" value="Genomic_DNA"/>
</dbReference>
<dbReference type="Proteomes" id="UP000019335">
    <property type="component" value="Chromosome 16"/>
</dbReference>
<dbReference type="AlphaFoldDB" id="W7TJ91"/>
<reference evidence="1 2" key="1">
    <citation type="journal article" date="2014" name="Mol. Plant">
        <title>Chromosome Scale Genome Assembly and Transcriptome Profiling of Nannochloropsis gaditana in Nitrogen Depletion.</title>
        <authorList>
            <person name="Corteggiani Carpinelli E."/>
            <person name="Telatin A."/>
            <person name="Vitulo N."/>
            <person name="Forcato C."/>
            <person name="D'Angelo M."/>
            <person name="Schiavon R."/>
            <person name="Vezzi A."/>
            <person name="Giacometti G.M."/>
            <person name="Morosinotto T."/>
            <person name="Valle G."/>
        </authorList>
    </citation>
    <scope>NUCLEOTIDE SEQUENCE [LARGE SCALE GENOMIC DNA]</scope>
    <source>
        <strain evidence="1 2">B-31</strain>
    </source>
</reference>
<evidence type="ECO:0000313" key="2">
    <source>
        <dbReference type="Proteomes" id="UP000019335"/>
    </source>
</evidence>
<comment type="caution">
    <text evidence="1">The sequence shown here is derived from an EMBL/GenBank/DDBJ whole genome shotgun (WGS) entry which is preliminary data.</text>
</comment>
<sequence length="118" mass="12793">MVVDVYRIKKKKGAKGQEEDGNYMQRFSGDWETTFKQGSKWSVPDTKAGGMALRQSKPDGGAVCPTCKGGGKNPCFNCKGKGVLVSGQRSLTCYICKGEGMYFCADCQATGMISRKKV</sequence>
<dbReference type="SUPFAM" id="SSF57938">
    <property type="entry name" value="DnaJ/Hsp40 cysteine-rich domain"/>
    <property type="match status" value="1"/>
</dbReference>
<organism evidence="1 2">
    <name type="scientific">Nannochloropsis gaditana</name>
    <dbReference type="NCBI Taxonomy" id="72520"/>
    <lineage>
        <taxon>Eukaryota</taxon>
        <taxon>Sar</taxon>
        <taxon>Stramenopiles</taxon>
        <taxon>Ochrophyta</taxon>
        <taxon>Eustigmatophyceae</taxon>
        <taxon>Eustigmatales</taxon>
        <taxon>Monodopsidaceae</taxon>
        <taxon>Nannochloropsis</taxon>
    </lineage>
</organism>
<dbReference type="InterPro" id="IPR036410">
    <property type="entry name" value="HSP_DnaJ_Cys-rich_dom_sf"/>
</dbReference>
<evidence type="ECO:0000313" key="1">
    <source>
        <dbReference type="EMBL" id="EWM23548.1"/>
    </source>
</evidence>
<gene>
    <name evidence="1" type="ORF">Naga_100689g1</name>
</gene>
<protein>
    <submittedName>
        <fullName evidence="1">Heat shock protein DnaJ, cysteine-rich domain protein</fullName>
    </submittedName>
</protein>